<dbReference type="EMBL" id="JAGFBR010000019">
    <property type="protein sequence ID" value="KAH0448845.1"/>
    <property type="molecule type" value="Genomic_DNA"/>
</dbReference>
<proteinExistence type="predicted"/>
<dbReference type="AlphaFoldDB" id="A0AAV7FK70"/>
<dbReference type="GO" id="GO:0042797">
    <property type="term" value="P:tRNA transcription by RNA polymerase III"/>
    <property type="evidence" value="ECO:0007669"/>
    <property type="project" value="TreeGrafter"/>
</dbReference>
<dbReference type="Pfam" id="PF04801">
    <property type="entry name" value="RPC5"/>
    <property type="match status" value="1"/>
</dbReference>
<organism evidence="1 2">
    <name type="scientific">Dendrobium chrysotoxum</name>
    <name type="common">Orchid</name>
    <dbReference type="NCBI Taxonomy" id="161865"/>
    <lineage>
        <taxon>Eukaryota</taxon>
        <taxon>Viridiplantae</taxon>
        <taxon>Streptophyta</taxon>
        <taxon>Embryophyta</taxon>
        <taxon>Tracheophyta</taxon>
        <taxon>Spermatophyta</taxon>
        <taxon>Magnoliopsida</taxon>
        <taxon>Liliopsida</taxon>
        <taxon>Asparagales</taxon>
        <taxon>Orchidaceae</taxon>
        <taxon>Epidendroideae</taxon>
        <taxon>Malaxideae</taxon>
        <taxon>Dendrobiinae</taxon>
        <taxon>Dendrobium</taxon>
    </lineage>
</organism>
<dbReference type="InterPro" id="IPR006886">
    <property type="entry name" value="RNA_pol_III_Rpc5"/>
</dbReference>
<name>A0AAV7FK70_DENCH</name>
<evidence type="ECO:0000313" key="2">
    <source>
        <dbReference type="Proteomes" id="UP000775213"/>
    </source>
</evidence>
<comment type="caution">
    <text evidence="1">The sequence shown here is derived from an EMBL/GenBank/DDBJ whole genome shotgun (WGS) entry which is preliminary data.</text>
</comment>
<reference evidence="1 2" key="1">
    <citation type="journal article" date="2021" name="Hortic Res">
        <title>Chromosome-scale assembly of the Dendrobium chrysotoxum genome enhances the understanding of orchid evolution.</title>
        <authorList>
            <person name="Zhang Y."/>
            <person name="Zhang G.Q."/>
            <person name="Zhang D."/>
            <person name="Liu X.D."/>
            <person name="Xu X.Y."/>
            <person name="Sun W.H."/>
            <person name="Yu X."/>
            <person name="Zhu X."/>
            <person name="Wang Z.W."/>
            <person name="Zhao X."/>
            <person name="Zhong W.Y."/>
            <person name="Chen H."/>
            <person name="Yin W.L."/>
            <person name="Huang T."/>
            <person name="Niu S.C."/>
            <person name="Liu Z.J."/>
        </authorList>
    </citation>
    <scope>NUCLEOTIDE SEQUENCE [LARGE SCALE GENOMIC DNA]</scope>
    <source>
        <strain evidence="1">Lindl</strain>
    </source>
</reference>
<dbReference type="GO" id="GO:0005666">
    <property type="term" value="C:RNA polymerase III complex"/>
    <property type="evidence" value="ECO:0007669"/>
    <property type="project" value="TreeGrafter"/>
</dbReference>
<accession>A0AAV7FK70</accession>
<protein>
    <submittedName>
        <fullName evidence="1">Uncharacterized protein</fullName>
    </submittedName>
</protein>
<evidence type="ECO:0000313" key="1">
    <source>
        <dbReference type="EMBL" id="KAH0448845.1"/>
    </source>
</evidence>
<sequence>MLVWSKLIIYCFQVRWKPKQQKMEVDLRMERDHENYDHERSEPLNLKKQTLSSTTMASSRIQYAIGFLEKNKFHLNPVNAILQLRPSFASPLDDLPKEEMVSETAEASSNPIEVLHINLHDLHS</sequence>
<keyword evidence="2" id="KW-1185">Reference proteome</keyword>
<gene>
    <name evidence="1" type="ORF">IEQ34_022645</name>
</gene>
<dbReference type="PANTHER" id="PTHR12069">
    <property type="entry name" value="DNA-DIRECTED RNA POLYMERASES III 80 KDA POLYPEPTIDE RNA POLYMERASE III SUBUNIT 5"/>
    <property type="match status" value="1"/>
</dbReference>
<dbReference type="PANTHER" id="PTHR12069:SF0">
    <property type="entry name" value="DNA-DIRECTED RNA POLYMERASE III SUBUNIT RPC5"/>
    <property type="match status" value="1"/>
</dbReference>
<dbReference type="Proteomes" id="UP000775213">
    <property type="component" value="Unassembled WGS sequence"/>
</dbReference>